<evidence type="ECO:0000259" key="2">
    <source>
        <dbReference type="PROSITE" id="PS50209"/>
    </source>
</evidence>
<proteinExistence type="predicted"/>
<dbReference type="PROSITE" id="PS50209">
    <property type="entry name" value="CARD"/>
    <property type="match status" value="1"/>
</dbReference>
<dbReference type="SUPFAM" id="SSF47986">
    <property type="entry name" value="DEATH domain"/>
    <property type="match status" value="1"/>
</dbReference>
<name>A0A6J8D3G3_MYTCO</name>
<accession>A0A6J8D3G3</accession>
<dbReference type="EMBL" id="CACVKT020006449">
    <property type="protein sequence ID" value="CAC5401680.1"/>
    <property type="molecule type" value="Genomic_DNA"/>
</dbReference>
<dbReference type="GO" id="GO:0042981">
    <property type="term" value="P:regulation of apoptotic process"/>
    <property type="evidence" value="ECO:0007669"/>
    <property type="project" value="InterPro"/>
</dbReference>
<feature type="compositionally biased region" description="Polar residues" evidence="1">
    <location>
        <begin position="244"/>
        <end position="253"/>
    </location>
</feature>
<dbReference type="PANTHER" id="PTHR16155">
    <property type="entry name" value="DED DOMAIN-CONTAINING PROTEIN"/>
    <property type="match status" value="1"/>
</dbReference>
<feature type="compositionally biased region" description="Acidic residues" evidence="1">
    <location>
        <begin position="198"/>
        <end position="218"/>
    </location>
</feature>
<dbReference type="GO" id="GO:0005737">
    <property type="term" value="C:cytoplasm"/>
    <property type="evidence" value="ECO:0007669"/>
    <property type="project" value="TreeGrafter"/>
</dbReference>
<keyword evidence="4" id="KW-1185">Reference proteome</keyword>
<dbReference type="InterPro" id="IPR011029">
    <property type="entry name" value="DEATH-like_dom_sf"/>
</dbReference>
<dbReference type="OrthoDB" id="6127728at2759"/>
<dbReference type="InterPro" id="IPR001315">
    <property type="entry name" value="CARD"/>
</dbReference>
<feature type="domain" description="CARD" evidence="2">
    <location>
        <begin position="1"/>
        <end position="89"/>
    </location>
</feature>
<organism evidence="3 4">
    <name type="scientific">Mytilus coruscus</name>
    <name type="common">Sea mussel</name>
    <dbReference type="NCBI Taxonomy" id="42192"/>
    <lineage>
        <taxon>Eukaryota</taxon>
        <taxon>Metazoa</taxon>
        <taxon>Spiralia</taxon>
        <taxon>Lophotrochozoa</taxon>
        <taxon>Mollusca</taxon>
        <taxon>Bivalvia</taxon>
        <taxon>Autobranchia</taxon>
        <taxon>Pteriomorphia</taxon>
        <taxon>Mytilida</taxon>
        <taxon>Mytiloidea</taxon>
        <taxon>Mytilidae</taxon>
        <taxon>Mytilinae</taxon>
        <taxon>Mytilus</taxon>
    </lineage>
</organism>
<evidence type="ECO:0000313" key="4">
    <source>
        <dbReference type="Proteomes" id="UP000507470"/>
    </source>
</evidence>
<reference evidence="3 4" key="1">
    <citation type="submission" date="2020-06" db="EMBL/GenBank/DDBJ databases">
        <authorList>
            <person name="Li R."/>
            <person name="Bekaert M."/>
        </authorList>
    </citation>
    <scope>NUCLEOTIDE SEQUENCE [LARGE SCALE GENOMIC DNA]</scope>
    <source>
        <strain evidence="4">wild</strain>
    </source>
</reference>
<dbReference type="CDD" id="cd01671">
    <property type="entry name" value="CARD"/>
    <property type="match status" value="1"/>
</dbReference>
<protein>
    <submittedName>
        <fullName evidence="3">SAMD9</fullName>
    </submittedName>
</protein>
<feature type="region of interest" description="Disordered" evidence="1">
    <location>
        <begin position="198"/>
        <end position="253"/>
    </location>
</feature>
<gene>
    <name evidence="3" type="ORF">MCOR_35742</name>
</gene>
<evidence type="ECO:0000256" key="1">
    <source>
        <dbReference type="SAM" id="MobiDB-lite"/>
    </source>
</evidence>
<feature type="compositionally biased region" description="Polar residues" evidence="1">
    <location>
        <begin position="220"/>
        <end position="229"/>
    </location>
</feature>
<dbReference type="PANTHER" id="PTHR16155:SF19">
    <property type="entry name" value="DED DOMAIN-CONTAINING PROTEIN"/>
    <property type="match status" value="1"/>
</dbReference>
<dbReference type="Pfam" id="PF00619">
    <property type="entry name" value="CARD"/>
    <property type="match status" value="1"/>
</dbReference>
<evidence type="ECO:0000313" key="3">
    <source>
        <dbReference type="EMBL" id="CAC5401680.1"/>
    </source>
</evidence>
<dbReference type="Proteomes" id="UP000507470">
    <property type="component" value="Unassembled WGS sequence"/>
</dbReference>
<dbReference type="Gene3D" id="1.10.533.10">
    <property type="entry name" value="Death Domain, Fas"/>
    <property type="match status" value="1"/>
</dbReference>
<sequence length="1878" mass="217652">MDVKKRQIVRTNEKFLRDNVISDKVTPHLISSGIISLDDDERIRHERTESDKTRKLLRIIEMHPNGYSTFIHALRMENKEFIADRLESTTVDEEEISREQDHWEKRIKETLKKKLCRDINHNIPLTIVEDEVKLTFRMIGETYNINVDHLKKLVFSCFPECTCKRSKKKKEYPLIILKSLISAHRWFFQQLRRRGDCDDVEDKCDEDDDSDDSDDIDQSIEVSGTETAPQTSSTTSHKQKKSVESGNKMENNPENVQSEKFLHQLSVQELATLLIPKLDDYELPQTLGEAVRSEGINGKAFKRLKPEYVKTIFPDLTKAQILSLIYLRDDICSTEDANVGIDLPHPLYGQGQQGTICTSHLEINNGKNRTLESCDIKDEKGSTSLPAESSGYFRETFRPFDKTPRRTNSYRRNAILTSYNTRPSNLLDPVHVFSNINPKENLNELIGNNVAEFAAACLNERSNGTIHFGVEPRSSEFQIDGEIVGIQLDRDTCLSTIYDILDKRFYKDQIPLVQKCLRPPQFIEVTSPEKLPSKLWVLEVDVIPQSVIIGEEAFFAKARRTGTKESGLLLYLFKENGIIPQSVSDQRSIDFMKSNKHTYSESRKEQEKKPKTVMKPDLRQKILELVSSGDETISAAMYPLIFVSPFDSSVGSKVDFNVFDFLIDLDANAIFDFDYSAGSNLFEFLENVKEQVLKALTTDNFDPNSEENQQKRESHNNLLDDIRMSVIKPWIFCNGYEHLGKAPMNIMEWKHNRSKGFREAIRFYRDEIPVGRGLIFFFLFSKGYEVMLEAANDVITDFKDQWVMFAESEEIANHWCTELHKRHIVDKDTINQRTVVGMPWTHVSQTFKQLTGSKRSSRCEIPTSTGAFCYLKEKKKNELCDLEILSRNECENQEWTNDEFARETLRQEEEEKFYKGGDVSWWNFWFADHVLKRDVHNRLKDKVLDALAGKKLDDDNKIGLVNIFHQPGAGGSTTARHILWDLKENYRCCIVKQITEQTIDQITAFRSYEETDDPKPLLVLIENRDDEKVAEIFALLQHRARIIARRNNDVKVFCVLLLCTRRANIPVIGKSSEALKHELSQKELQWFSNKHRELEKQYETRGGPDPRFLISFNILKENFNSEYIRNTAAELVKGVTDKNERKLLKYLSMLNTFDLEWSPVPVSAFDPIMTSSYNVSFGVTGNRTKQLNKCWEQTMSQPLQILLNINMKAGFGGQLKGLSMINAVFAAEIFSCFNQPPKTSAVFFEFFNSLIFKSNNRSRKDLEKIVRNIMKKREDKDDSGRAQFSPLIMSILKGESEESATKVLIKGFEMTDDPMICQQVARLYIHCKNWKGAAEYAQIATDMKPYNSFLWDTYGQVYKNELYNKYEEFLQEGKQMSVSEIEEVIDIAQRGIEKFKKEQEVSEKERYTRVNDAGYYGELRMIILLLDTLTFCPLGKSRDDLHTYLVDKDYTPKFMPKLKPESINFIKSLEKRVDITMKMVEDKTTQFKDDKVYSVFGQQDTWRKGVANVRENLDSYFGEESNMVPENYSENDKADFRRRRVKRLGGRTLYNFLRIAEPLNLTLMLDLLLENMNSEFWQPFDAVSLINIVLAMKILKIRQAKVTYSDLVKLTRRCYERVSADRRTYLEAYMFFVLFNWPTESRQSQTICPVEDLKEATKKWKEAFLANHPRQKDGTPLRKKETTIFFLGQGKDMNTVVHYDELIDPQGKKFVRGDKVWDSEDFVNKLFRLPGTLVGEGTDISCKMEQRTGGTTSFHVPTSFPIGSRILWQKRVYFVLGFSWAGIKAYDVRQDRPVIPVVIQHQHNPHNIYQTTSKKPPIQTHESFMQKLGDLNRQIDEIKGKMSQNLGEDRNKKLAEQLASLVSRREKLIKSRGEFFGT</sequence>